<organism evidence="3 4">
    <name type="scientific">Sphenostylis stenocarpa</name>
    <dbReference type="NCBI Taxonomy" id="92480"/>
    <lineage>
        <taxon>Eukaryota</taxon>
        <taxon>Viridiplantae</taxon>
        <taxon>Streptophyta</taxon>
        <taxon>Embryophyta</taxon>
        <taxon>Tracheophyta</taxon>
        <taxon>Spermatophyta</taxon>
        <taxon>Magnoliopsida</taxon>
        <taxon>eudicotyledons</taxon>
        <taxon>Gunneridae</taxon>
        <taxon>Pentapetalae</taxon>
        <taxon>rosids</taxon>
        <taxon>fabids</taxon>
        <taxon>Fabales</taxon>
        <taxon>Fabaceae</taxon>
        <taxon>Papilionoideae</taxon>
        <taxon>50 kb inversion clade</taxon>
        <taxon>NPAAA clade</taxon>
        <taxon>indigoferoid/millettioid clade</taxon>
        <taxon>Phaseoleae</taxon>
        <taxon>Sphenostylis</taxon>
    </lineage>
</organism>
<dbReference type="CDD" id="cd04051">
    <property type="entry name" value="C2_SRC2_like"/>
    <property type="match status" value="1"/>
</dbReference>
<feature type="region of interest" description="Disordered" evidence="1">
    <location>
        <begin position="331"/>
        <end position="357"/>
    </location>
</feature>
<reference evidence="3" key="1">
    <citation type="submission" date="2023-10" db="EMBL/GenBank/DDBJ databases">
        <authorList>
            <person name="Domelevo Entfellner J.-B."/>
        </authorList>
    </citation>
    <scope>NUCLEOTIDE SEQUENCE</scope>
</reference>
<protein>
    <recommendedName>
        <fullName evidence="2">C2 domain-containing protein</fullName>
    </recommendedName>
</protein>
<evidence type="ECO:0000256" key="1">
    <source>
        <dbReference type="SAM" id="MobiDB-lite"/>
    </source>
</evidence>
<gene>
    <name evidence="3" type="ORF">AYBTSS11_LOCUS18561</name>
</gene>
<sequence length="404" mass="45890">MAKFLEINVISAQDLPQVCKPLEAYAVAWLHPDRKLTTQVDQDGHTNPTWNEKFVFRVDDHFLNSDNSVIMIEIYAQAWLQPILIGTVRVFASNLLPANRKPKLRFFELQIRRPSGRPQGILNIGAILLDSTMRRMPLCSELSSSSVSHHDLMESRKNKNRITEEDSDKQSLLDSSLLTLQRSQSEINDSTINGYAYHGNAKHCAYDEQDSEVGVRKGGFFNEDSLISDQRPSPSMVAAAISKGLYPMPPPRTAESSTVDGWSEITGTEEMKKKLEMWKTELSPASEDYDDEWRKLESSTVDGWSENTGTEEMKKKLEMWKMELSPALEDYDEERRKLKQTSKRLGQTPRRGARRGEPSSCFGTVFGCEITITCSRGNQRRKNRGAKGCLKRASSELTYDKSYM</sequence>
<accession>A0AA86VZ58</accession>
<evidence type="ECO:0000313" key="4">
    <source>
        <dbReference type="Proteomes" id="UP001189624"/>
    </source>
</evidence>
<dbReference type="SUPFAM" id="SSF49562">
    <property type="entry name" value="C2 domain (Calcium/lipid-binding domain, CaLB)"/>
    <property type="match status" value="1"/>
</dbReference>
<dbReference type="InterPro" id="IPR000008">
    <property type="entry name" value="C2_dom"/>
</dbReference>
<dbReference type="EMBL" id="OY731403">
    <property type="protein sequence ID" value="CAJ1961130.1"/>
    <property type="molecule type" value="Genomic_DNA"/>
</dbReference>
<dbReference type="PANTHER" id="PTHR32246">
    <property type="entry name" value="INGRESSION PROTEIN FIC1"/>
    <property type="match status" value="1"/>
</dbReference>
<feature type="region of interest" description="Disordered" evidence="1">
    <location>
        <begin position="149"/>
        <end position="168"/>
    </location>
</feature>
<dbReference type="Gramene" id="rna-AYBTSS11_LOCUS18561">
    <property type="protein sequence ID" value="CAJ1961130.1"/>
    <property type="gene ID" value="gene-AYBTSS11_LOCUS18561"/>
</dbReference>
<dbReference type="Pfam" id="PF00168">
    <property type="entry name" value="C2"/>
    <property type="match status" value="1"/>
</dbReference>
<dbReference type="Proteomes" id="UP001189624">
    <property type="component" value="Chromosome 6"/>
</dbReference>
<dbReference type="PANTHER" id="PTHR32246:SF83">
    <property type="entry name" value="CALCIUM-DEPENDENT LIPID-BINDING (CALB DOMAIN) FAMILY PROTEIN"/>
    <property type="match status" value="1"/>
</dbReference>
<evidence type="ECO:0000313" key="3">
    <source>
        <dbReference type="EMBL" id="CAJ1961130.1"/>
    </source>
</evidence>
<evidence type="ECO:0000259" key="2">
    <source>
        <dbReference type="PROSITE" id="PS50004"/>
    </source>
</evidence>
<name>A0AA86VZ58_9FABA</name>
<keyword evidence="4" id="KW-1185">Reference proteome</keyword>
<dbReference type="InterPro" id="IPR044750">
    <property type="entry name" value="C2_SRC2/BAP"/>
</dbReference>
<dbReference type="SMART" id="SM00239">
    <property type="entry name" value="C2"/>
    <property type="match status" value="1"/>
</dbReference>
<dbReference type="InterPro" id="IPR035892">
    <property type="entry name" value="C2_domain_sf"/>
</dbReference>
<dbReference type="PROSITE" id="PS50004">
    <property type="entry name" value="C2"/>
    <property type="match status" value="1"/>
</dbReference>
<dbReference type="GO" id="GO:0006952">
    <property type="term" value="P:defense response"/>
    <property type="evidence" value="ECO:0007669"/>
    <property type="project" value="InterPro"/>
</dbReference>
<proteinExistence type="predicted"/>
<feature type="domain" description="C2" evidence="2">
    <location>
        <begin position="1"/>
        <end position="106"/>
    </location>
</feature>
<dbReference type="Gene3D" id="2.60.40.150">
    <property type="entry name" value="C2 domain"/>
    <property type="match status" value="1"/>
</dbReference>
<dbReference type="AlphaFoldDB" id="A0AA86VZ58"/>